<protein>
    <recommendedName>
        <fullName evidence="2">Small ribosomal subunit protein eS4 N-terminal domain-containing protein</fullName>
    </recommendedName>
</protein>
<reference evidence="3" key="1">
    <citation type="submission" date="2018-11" db="EMBL/GenBank/DDBJ databases">
        <authorList>
            <consortium name="Genoscope - CEA"/>
            <person name="William W."/>
        </authorList>
    </citation>
    <scope>NUCLEOTIDE SEQUENCE</scope>
</reference>
<dbReference type="Pfam" id="PF08071">
    <property type="entry name" value="RS4NT"/>
    <property type="match status" value="1"/>
</dbReference>
<dbReference type="AlphaFoldDB" id="A0A3P6DXH0"/>
<dbReference type="InterPro" id="IPR000876">
    <property type="entry name" value="Ribosomal_eS4"/>
</dbReference>
<dbReference type="Gene3D" id="2.30.30.30">
    <property type="match status" value="1"/>
</dbReference>
<keyword evidence="1" id="KW-0472">Membrane</keyword>
<organism evidence="3">
    <name type="scientific">Brassica oleracea</name>
    <name type="common">Wild cabbage</name>
    <dbReference type="NCBI Taxonomy" id="3712"/>
    <lineage>
        <taxon>Eukaryota</taxon>
        <taxon>Viridiplantae</taxon>
        <taxon>Streptophyta</taxon>
        <taxon>Embryophyta</taxon>
        <taxon>Tracheophyta</taxon>
        <taxon>Spermatophyta</taxon>
        <taxon>Magnoliopsida</taxon>
        <taxon>eudicotyledons</taxon>
        <taxon>Gunneridae</taxon>
        <taxon>Pentapetalae</taxon>
        <taxon>rosids</taxon>
        <taxon>malvids</taxon>
        <taxon>Brassicales</taxon>
        <taxon>Brassicaceae</taxon>
        <taxon>Brassiceae</taxon>
        <taxon>Brassica</taxon>
    </lineage>
</organism>
<dbReference type="GO" id="GO:0003723">
    <property type="term" value="F:RNA binding"/>
    <property type="evidence" value="ECO:0007669"/>
    <property type="project" value="InterPro"/>
</dbReference>
<dbReference type="EMBL" id="LR031874">
    <property type="protein sequence ID" value="VDD23839.1"/>
    <property type="molecule type" value="Genomic_DNA"/>
</dbReference>
<dbReference type="PANTHER" id="PTHR11581">
    <property type="entry name" value="30S/40S RIBOSOMAL PROTEIN S4"/>
    <property type="match status" value="1"/>
</dbReference>
<proteinExistence type="predicted"/>
<dbReference type="PANTHER" id="PTHR11581:SF45">
    <property type="entry name" value="GENOME ASSEMBLY, CHROMOSOME: A02"/>
    <property type="match status" value="1"/>
</dbReference>
<evidence type="ECO:0000313" key="3">
    <source>
        <dbReference type="EMBL" id="VDD23839.1"/>
    </source>
</evidence>
<gene>
    <name evidence="3" type="ORF">BOLC2T09748H</name>
</gene>
<dbReference type="InterPro" id="IPR018199">
    <property type="entry name" value="Ribosomal_eS4_N_CS"/>
</dbReference>
<dbReference type="InterPro" id="IPR013843">
    <property type="entry name" value="Ribosomal_eS4_N"/>
</dbReference>
<dbReference type="GO" id="GO:0022627">
    <property type="term" value="C:cytosolic small ribosomal subunit"/>
    <property type="evidence" value="ECO:0007669"/>
    <property type="project" value="TreeGrafter"/>
</dbReference>
<sequence>MICDDLSYTHEGVPDRFKTIEYYGFTSSYQIQLYPYSFIFNSLYSSPTQAAITKDLSLTYYVFGSLSNVAAMVGAISTVPHECWSALHIICKSELFFNLNGTCITGYIICIALTYVLCSVITQAIGLKKHMKRLNAPKHWMLDKLGVRTIQFEQMGHLFPEQTIKLDLEENKIVEFIKLDFGNVVMVTGGRNRGRVGVIRNRTKLKGSFETTTTYKTQQDMSLQQG</sequence>
<dbReference type="CDD" id="cd06087">
    <property type="entry name" value="KOW_RPS4"/>
    <property type="match status" value="1"/>
</dbReference>
<keyword evidence="1" id="KW-0812">Transmembrane</keyword>
<dbReference type="InterPro" id="IPR036986">
    <property type="entry name" value="S4_RNA-bd_sf"/>
</dbReference>
<name>A0A3P6DXH0_BRAOL</name>
<dbReference type="Gene3D" id="3.10.290.10">
    <property type="entry name" value="RNA-binding S4 domain"/>
    <property type="match status" value="1"/>
</dbReference>
<accession>A0A3P6DXH0</accession>
<dbReference type="InterPro" id="IPR041982">
    <property type="entry name" value="Ribosomal_eS4_KOW"/>
</dbReference>
<feature type="domain" description="Small ribosomal subunit protein eS4 N-terminal" evidence="2">
    <location>
        <begin position="126"/>
        <end position="146"/>
    </location>
</feature>
<dbReference type="PROSITE" id="PS00528">
    <property type="entry name" value="RIBOSOMAL_S4E"/>
    <property type="match status" value="1"/>
</dbReference>
<evidence type="ECO:0000259" key="2">
    <source>
        <dbReference type="Pfam" id="PF08071"/>
    </source>
</evidence>
<evidence type="ECO:0000256" key="1">
    <source>
        <dbReference type="SAM" id="Phobius"/>
    </source>
</evidence>
<dbReference type="InterPro" id="IPR014722">
    <property type="entry name" value="Rib_uL2_dom2"/>
</dbReference>
<dbReference type="GO" id="GO:0006412">
    <property type="term" value="P:translation"/>
    <property type="evidence" value="ECO:0007669"/>
    <property type="project" value="InterPro"/>
</dbReference>
<keyword evidence="1" id="KW-1133">Transmembrane helix</keyword>
<feature type="transmembrane region" description="Helical" evidence="1">
    <location>
        <begin position="104"/>
        <end position="125"/>
    </location>
</feature>
<dbReference type="GO" id="GO:0003735">
    <property type="term" value="F:structural constituent of ribosome"/>
    <property type="evidence" value="ECO:0007669"/>
    <property type="project" value="InterPro"/>
</dbReference>